<dbReference type="GO" id="GO:0006729">
    <property type="term" value="P:tetrahydrobiopterin biosynthetic process"/>
    <property type="evidence" value="ECO:0007669"/>
    <property type="project" value="InterPro"/>
</dbReference>
<dbReference type="SUPFAM" id="SSF55248">
    <property type="entry name" value="PCD-like"/>
    <property type="match status" value="1"/>
</dbReference>
<evidence type="ECO:0000256" key="4">
    <source>
        <dbReference type="ARBA" id="ARBA00023239"/>
    </source>
</evidence>
<feature type="compositionally biased region" description="Pro residues" evidence="5">
    <location>
        <begin position="94"/>
        <end position="109"/>
    </location>
</feature>
<evidence type="ECO:0000256" key="1">
    <source>
        <dbReference type="ARBA" id="ARBA00001554"/>
    </source>
</evidence>
<dbReference type="OrthoDB" id="3263285at2759"/>
<sequence length="267" mass="29547">MLALPSRTSNVYVRSYRSIAGLASLRSSSSFCQLPRTRRTLPTASTPKWPLPAPGHHITTTTNALRNIIERARTMSTETRTRKNAGGTSDSAEPPVPPPGLPDLPPAPSYPCPFLTDEEIMTYLDPLYLKSWTVQASNPGQSKNPAPELVKRFEFSSQPPLHLFLNAVNEIESKENHHCIQETSTTAVTIRVHTHSGLRPASHPEEPRKGRISPGITLRDIRFAYLLEAVADGQKEPRLDVTPEEQPHTAKAVEARRQKTSQEKVVG</sequence>
<protein>
    <recommendedName>
        <fullName evidence="3">4a-hydroxytetrahydrobiopterin dehydratase</fullName>
        <ecNumber evidence="3">4.2.1.96</ecNumber>
    </recommendedName>
</protein>
<evidence type="ECO:0000313" key="6">
    <source>
        <dbReference type="EMBL" id="RPD61222.1"/>
    </source>
</evidence>
<gene>
    <name evidence="6" type="ORF">L227DRAFT_574839</name>
</gene>
<dbReference type="EMBL" id="ML122263">
    <property type="protein sequence ID" value="RPD61222.1"/>
    <property type="molecule type" value="Genomic_DNA"/>
</dbReference>
<keyword evidence="7" id="KW-1185">Reference proteome</keyword>
<keyword evidence="4" id="KW-0456">Lyase</keyword>
<proteinExistence type="inferred from homology"/>
<evidence type="ECO:0000256" key="2">
    <source>
        <dbReference type="ARBA" id="ARBA00006472"/>
    </source>
</evidence>
<dbReference type="Proteomes" id="UP000313359">
    <property type="component" value="Unassembled WGS sequence"/>
</dbReference>
<reference evidence="6" key="1">
    <citation type="journal article" date="2018" name="Genome Biol. Evol.">
        <title>Genomics and development of Lentinus tigrinus, a white-rot wood-decaying mushroom with dimorphic fruiting bodies.</title>
        <authorList>
            <person name="Wu B."/>
            <person name="Xu Z."/>
            <person name="Knudson A."/>
            <person name="Carlson A."/>
            <person name="Chen N."/>
            <person name="Kovaka S."/>
            <person name="LaButti K."/>
            <person name="Lipzen A."/>
            <person name="Pennachio C."/>
            <person name="Riley R."/>
            <person name="Schakwitz W."/>
            <person name="Umezawa K."/>
            <person name="Ohm R.A."/>
            <person name="Grigoriev I.V."/>
            <person name="Nagy L.G."/>
            <person name="Gibbons J."/>
            <person name="Hibbett D."/>
        </authorList>
    </citation>
    <scope>NUCLEOTIDE SEQUENCE [LARGE SCALE GENOMIC DNA]</scope>
    <source>
        <strain evidence="6">ALCF2SS1-6</strain>
    </source>
</reference>
<name>A0A5C2SBP2_9APHY</name>
<dbReference type="STRING" id="1328759.A0A5C2SBP2"/>
<accession>A0A5C2SBP2</accession>
<feature type="region of interest" description="Disordered" evidence="5">
    <location>
        <begin position="234"/>
        <end position="267"/>
    </location>
</feature>
<comment type="catalytic activity">
    <reaction evidence="1">
        <text>(4aS,6R)-4a-hydroxy-L-erythro-5,6,7,8-tetrahydrobiopterin = (6R)-L-erythro-6,7-dihydrobiopterin + H2O</text>
        <dbReference type="Rhea" id="RHEA:11920"/>
        <dbReference type="ChEBI" id="CHEBI:15377"/>
        <dbReference type="ChEBI" id="CHEBI:15642"/>
        <dbReference type="ChEBI" id="CHEBI:43120"/>
        <dbReference type="EC" id="4.2.1.96"/>
    </reaction>
</comment>
<evidence type="ECO:0000313" key="7">
    <source>
        <dbReference type="Proteomes" id="UP000313359"/>
    </source>
</evidence>
<feature type="region of interest" description="Disordered" evidence="5">
    <location>
        <begin position="73"/>
        <end position="109"/>
    </location>
</feature>
<dbReference type="AlphaFoldDB" id="A0A5C2SBP2"/>
<dbReference type="GO" id="GO:0008124">
    <property type="term" value="F:4-alpha-hydroxytetrahydrobiopterin dehydratase activity"/>
    <property type="evidence" value="ECO:0007669"/>
    <property type="project" value="UniProtKB-EC"/>
</dbReference>
<dbReference type="InterPro" id="IPR001533">
    <property type="entry name" value="Pterin_deHydtase"/>
</dbReference>
<comment type="similarity">
    <text evidence="2">Belongs to the pterin-4-alpha-carbinolamine dehydratase family.</text>
</comment>
<dbReference type="Pfam" id="PF01329">
    <property type="entry name" value="Pterin_4a"/>
    <property type="match status" value="1"/>
</dbReference>
<evidence type="ECO:0000256" key="5">
    <source>
        <dbReference type="SAM" id="MobiDB-lite"/>
    </source>
</evidence>
<dbReference type="InterPro" id="IPR036428">
    <property type="entry name" value="PCD_sf"/>
</dbReference>
<dbReference type="EC" id="4.2.1.96" evidence="3"/>
<evidence type="ECO:0000256" key="3">
    <source>
        <dbReference type="ARBA" id="ARBA00013252"/>
    </source>
</evidence>
<organism evidence="6 7">
    <name type="scientific">Lentinus tigrinus ALCF2SS1-6</name>
    <dbReference type="NCBI Taxonomy" id="1328759"/>
    <lineage>
        <taxon>Eukaryota</taxon>
        <taxon>Fungi</taxon>
        <taxon>Dikarya</taxon>
        <taxon>Basidiomycota</taxon>
        <taxon>Agaricomycotina</taxon>
        <taxon>Agaricomycetes</taxon>
        <taxon>Polyporales</taxon>
        <taxon>Polyporaceae</taxon>
        <taxon>Lentinus</taxon>
    </lineage>
</organism>
<dbReference type="Gene3D" id="3.30.1360.20">
    <property type="entry name" value="Transcriptional coactivator/pterin dehydratase"/>
    <property type="match status" value="1"/>
</dbReference>